<dbReference type="PROSITE" id="PS51186">
    <property type="entry name" value="GNAT"/>
    <property type="match status" value="1"/>
</dbReference>
<keyword evidence="3" id="KW-1185">Reference proteome</keyword>
<evidence type="ECO:0000313" key="2">
    <source>
        <dbReference type="EMBL" id="BAK34474.1"/>
    </source>
</evidence>
<dbReference type="Proteomes" id="UP000007947">
    <property type="component" value="Chromosome"/>
</dbReference>
<dbReference type="eggNOG" id="COG1670">
    <property type="taxonomic scope" value="Bacteria"/>
</dbReference>
<name>F5XQH4_MICPN</name>
<dbReference type="Pfam" id="PF13302">
    <property type="entry name" value="Acetyltransf_3"/>
    <property type="match status" value="1"/>
</dbReference>
<dbReference type="AlphaFoldDB" id="F5XQH4"/>
<evidence type="ECO:0000313" key="3">
    <source>
        <dbReference type="Proteomes" id="UP000007947"/>
    </source>
</evidence>
<reference evidence="2 3" key="1">
    <citation type="submission" date="2011-05" db="EMBL/GenBank/DDBJ databases">
        <title>Whole genome sequence of Microlunatus phosphovorus NM-1.</title>
        <authorList>
            <person name="Hosoyama A."/>
            <person name="Sasaki K."/>
            <person name="Harada T."/>
            <person name="Igarashi R."/>
            <person name="Kawakoshi A."/>
            <person name="Sasagawa M."/>
            <person name="Fukada J."/>
            <person name="Nakamura S."/>
            <person name="Katano Y."/>
            <person name="Hanada S."/>
            <person name="Kamagata Y."/>
            <person name="Nakamura N."/>
            <person name="Yamazaki S."/>
            <person name="Fujita N."/>
        </authorList>
    </citation>
    <scope>NUCLEOTIDE SEQUENCE [LARGE SCALE GENOMIC DNA]</scope>
    <source>
        <strain evidence="3">ATCC 700054 / DSM 10555 / JCM 9379 / NBRC 101784 / NCIMB 13414 / VKM Ac-1990 / NM-1</strain>
    </source>
</reference>
<dbReference type="GO" id="GO:0005737">
    <property type="term" value="C:cytoplasm"/>
    <property type="evidence" value="ECO:0007669"/>
    <property type="project" value="TreeGrafter"/>
</dbReference>
<organism evidence="2 3">
    <name type="scientific">Microlunatus phosphovorus (strain ATCC 700054 / DSM 10555 / JCM 9379 / NBRC 101784 / NCIMB 13414 / VKM Ac-1990 / NM-1)</name>
    <dbReference type="NCBI Taxonomy" id="1032480"/>
    <lineage>
        <taxon>Bacteria</taxon>
        <taxon>Bacillati</taxon>
        <taxon>Actinomycetota</taxon>
        <taxon>Actinomycetes</taxon>
        <taxon>Propionibacteriales</taxon>
        <taxon>Propionibacteriaceae</taxon>
        <taxon>Microlunatus</taxon>
    </lineage>
</organism>
<dbReference type="STRING" id="1032480.MLP_14600"/>
<dbReference type="InterPro" id="IPR000182">
    <property type="entry name" value="GNAT_dom"/>
</dbReference>
<dbReference type="Gene3D" id="3.40.630.30">
    <property type="match status" value="1"/>
</dbReference>
<protein>
    <recommendedName>
        <fullName evidence="1">N-acetyltransferase domain-containing protein</fullName>
    </recommendedName>
</protein>
<dbReference type="GO" id="GO:0008999">
    <property type="term" value="F:protein-N-terminal-alanine acetyltransferase activity"/>
    <property type="evidence" value="ECO:0007669"/>
    <property type="project" value="TreeGrafter"/>
</dbReference>
<evidence type="ECO:0000259" key="1">
    <source>
        <dbReference type="PROSITE" id="PS51186"/>
    </source>
</evidence>
<proteinExistence type="predicted"/>
<dbReference type="GO" id="GO:1990189">
    <property type="term" value="F:protein N-terminal-serine acetyltransferase activity"/>
    <property type="evidence" value="ECO:0007669"/>
    <property type="project" value="TreeGrafter"/>
</dbReference>
<dbReference type="InterPro" id="IPR051908">
    <property type="entry name" value="Ribosomal_N-acetyltransferase"/>
</dbReference>
<dbReference type="PANTHER" id="PTHR43441">
    <property type="entry name" value="RIBOSOMAL-PROTEIN-SERINE ACETYLTRANSFERASE"/>
    <property type="match status" value="1"/>
</dbReference>
<dbReference type="SUPFAM" id="SSF55729">
    <property type="entry name" value="Acyl-CoA N-acyltransferases (Nat)"/>
    <property type="match status" value="1"/>
</dbReference>
<dbReference type="EMBL" id="AP012204">
    <property type="protein sequence ID" value="BAK34474.1"/>
    <property type="molecule type" value="Genomic_DNA"/>
</dbReference>
<dbReference type="PANTHER" id="PTHR43441:SF10">
    <property type="entry name" value="ACETYLTRANSFERASE"/>
    <property type="match status" value="1"/>
</dbReference>
<dbReference type="HOGENOM" id="CLU_013985_3_4_11"/>
<feature type="domain" description="N-acetyltransferase" evidence="1">
    <location>
        <begin position="14"/>
        <end position="176"/>
    </location>
</feature>
<accession>F5XQH4</accession>
<gene>
    <name evidence="2" type="ordered locus">MLP_14600</name>
</gene>
<sequence>MAMSASVALAYGGVVLRPFEDADVEMLRDLATDPYLPLIGSLPANATRQEALEFIARQHQRLATGVGYSFCVADRSDGSALGTAGLWVAGLAEGRATAGYAVAPFARHRGVARQALSALTAFGWTIPELFRVELYIEPWNTGSIRVAEAAGYLREGLLRSHQPIGDRRADMLLYATVRPPDQGGEPPIPG</sequence>
<dbReference type="InterPro" id="IPR016181">
    <property type="entry name" value="Acyl_CoA_acyltransferase"/>
</dbReference>
<dbReference type="KEGG" id="mph:MLP_14600"/>